<feature type="region of interest" description="Disordered" evidence="1">
    <location>
        <begin position="234"/>
        <end position="256"/>
    </location>
</feature>
<organism evidence="3 4">
    <name type="scientific">Deinococcus hopiensis KR-140</name>
    <dbReference type="NCBI Taxonomy" id="695939"/>
    <lineage>
        <taxon>Bacteria</taxon>
        <taxon>Thermotogati</taxon>
        <taxon>Deinococcota</taxon>
        <taxon>Deinococci</taxon>
        <taxon>Deinococcales</taxon>
        <taxon>Deinococcaceae</taxon>
        <taxon>Deinococcus</taxon>
    </lineage>
</organism>
<feature type="compositionally biased region" description="Pro residues" evidence="1">
    <location>
        <begin position="242"/>
        <end position="252"/>
    </location>
</feature>
<keyword evidence="2" id="KW-0812">Transmembrane</keyword>
<dbReference type="EMBL" id="FWWU01000009">
    <property type="protein sequence ID" value="SMB91694.1"/>
    <property type="molecule type" value="Genomic_DNA"/>
</dbReference>
<feature type="region of interest" description="Disordered" evidence="1">
    <location>
        <begin position="160"/>
        <end position="221"/>
    </location>
</feature>
<evidence type="ECO:0000256" key="1">
    <source>
        <dbReference type="SAM" id="MobiDB-lite"/>
    </source>
</evidence>
<reference evidence="3 4" key="1">
    <citation type="submission" date="2017-04" db="EMBL/GenBank/DDBJ databases">
        <authorList>
            <person name="Afonso C.L."/>
            <person name="Miller P.J."/>
            <person name="Scott M.A."/>
            <person name="Spackman E."/>
            <person name="Goraichik I."/>
            <person name="Dimitrov K.M."/>
            <person name="Suarez D.L."/>
            <person name="Swayne D.E."/>
        </authorList>
    </citation>
    <scope>NUCLEOTIDE SEQUENCE [LARGE SCALE GENOMIC DNA]</scope>
    <source>
        <strain evidence="3 4">KR-140</strain>
    </source>
</reference>
<dbReference type="RefSeq" id="WP_084048754.1">
    <property type="nucleotide sequence ID" value="NZ_FWWU01000009.1"/>
</dbReference>
<evidence type="ECO:0000313" key="3">
    <source>
        <dbReference type="EMBL" id="SMB91694.1"/>
    </source>
</evidence>
<proteinExistence type="predicted"/>
<gene>
    <name evidence="3" type="ORF">SAMN00790413_01248</name>
</gene>
<dbReference type="Proteomes" id="UP000192582">
    <property type="component" value="Unassembled WGS sequence"/>
</dbReference>
<dbReference type="STRING" id="695939.SAMN00790413_01248"/>
<sequence length="362" mass="36913">MTERVITALRGLGIEASPLAVLEGEEAFFALLGDLLIYQDGQGTRRVTLRDLTRIRSDADGLLRVETPAGTALTASLLGFEPSQVQGFFAEVRDATARAKNLPPAPLPTAGGFKTFGSAPAASAAAPTPPPVPTPSDAKPNLPGPAEVEAVNSGAIEAEPAKAELTQANRPRPEPIKLGGAKQAQENRQAQEKQNRTKPRLEVQTAEPAAPLGARLESSPAKVTVVQADPRPQAAAALATPPVTPPAAPPSPSSALPAEALEVERPAPKYGRLAARAAAVGGLPSRLQVLAAVLGLAAIGLAFFQYQGGAPLNGLWTLIAGGVGSVALFVFADVTRLIVALANEVAGGQAAGAAGDADDVRP</sequence>
<feature type="region of interest" description="Disordered" evidence="1">
    <location>
        <begin position="100"/>
        <end position="147"/>
    </location>
</feature>
<keyword evidence="2" id="KW-1133">Transmembrane helix</keyword>
<name>A0A1W1VFD1_9DEIO</name>
<evidence type="ECO:0000313" key="4">
    <source>
        <dbReference type="Proteomes" id="UP000192582"/>
    </source>
</evidence>
<feature type="transmembrane region" description="Helical" evidence="2">
    <location>
        <begin position="289"/>
        <end position="308"/>
    </location>
</feature>
<keyword evidence="4" id="KW-1185">Reference proteome</keyword>
<keyword evidence="2" id="KW-0472">Membrane</keyword>
<protein>
    <submittedName>
        <fullName evidence="3">Uncharacterized protein</fullName>
    </submittedName>
</protein>
<feature type="compositionally biased region" description="Basic and acidic residues" evidence="1">
    <location>
        <begin position="189"/>
        <end position="201"/>
    </location>
</feature>
<accession>A0A1W1VFD1</accession>
<dbReference type="AlphaFoldDB" id="A0A1W1VFD1"/>
<evidence type="ECO:0000256" key="2">
    <source>
        <dbReference type="SAM" id="Phobius"/>
    </source>
</evidence>
<feature type="transmembrane region" description="Helical" evidence="2">
    <location>
        <begin position="314"/>
        <end position="332"/>
    </location>
</feature>